<organism evidence="1 2">
    <name type="scientific">Microbacterium terregens</name>
    <dbReference type="NCBI Taxonomy" id="69363"/>
    <lineage>
        <taxon>Bacteria</taxon>
        <taxon>Bacillati</taxon>
        <taxon>Actinomycetota</taxon>
        <taxon>Actinomycetes</taxon>
        <taxon>Micrococcales</taxon>
        <taxon>Microbacteriaceae</taxon>
        <taxon>Microbacterium</taxon>
    </lineage>
</organism>
<evidence type="ECO:0000313" key="2">
    <source>
        <dbReference type="Proteomes" id="UP001589611"/>
    </source>
</evidence>
<protein>
    <submittedName>
        <fullName evidence="1">Acyl-CoA carboxylase subunit epsilon</fullName>
    </submittedName>
</protein>
<dbReference type="EMBL" id="JBHMBE010000003">
    <property type="protein sequence ID" value="MFB9645780.1"/>
    <property type="molecule type" value="Genomic_DNA"/>
</dbReference>
<dbReference type="Proteomes" id="UP001589611">
    <property type="component" value="Unassembled WGS sequence"/>
</dbReference>
<comment type="caution">
    <text evidence="1">The sequence shown here is derived from an EMBL/GenBank/DDBJ whole genome shotgun (WGS) entry which is preliminary data.</text>
</comment>
<proteinExistence type="predicted"/>
<reference evidence="1 2" key="1">
    <citation type="submission" date="2024-09" db="EMBL/GenBank/DDBJ databases">
        <authorList>
            <person name="Sun Q."/>
            <person name="Mori K."/>
        </authorList>
    </citation>
    <scope>NUCLEOTIDE SEQUENCE [LARGE SCALE GENOMIC DNA]</scope>
    <source>
        <strain evidence="1 2">JCM 1342</strain>
    </source>
</reference>
<evidence type="ECO:0000313" key="1">
    <source>
        <dbReference type="EMBL" id="MFB9645780.1"/>
    </source>
</evidence>
<dbReference type="RefSeq" id="WP_344712286.1">
    <property type="nucleotide sequence ID" value="NZ_BAAAWH010000001.1"/>
</dbReference>
<gene>
    <name evidence="1" type="ORF">ACFFPJ_08205</name>
</gene>
<sequence length="80" mass="8593">MTGADDPAESADSMRVDLLRGSPTGDELAGLIAVVTEAYREESAGATVDDTARRTAWSLSQRSVRAPLDRDLGWGRWTGQ</sequence>
<dbReference type="InterPro" id="IPR032716">
    <property type="entry name" value="ACC_epsilon"/>
</dbReference>
<dbReference type="Pfam" id="PF13822">
    <property type="entry name" value="ACC_epsilon"/>
    <property type="match status" value="1"/>
</dbReference>
<name>A0ABV5SZJ6_9MICO</name>
<keyword evidence="2" id="KW-1185">Reference proteome</keyword>
<accession>A0ABV5SZJ6</accession>